<accession>Q17BN1</accession>
<dbReference type="AlphaFoldDB" id="Q17BN1"/>
<dbReference type="eggNOG" id="ENOG502TB11">
    <property type="taxonomic scope" value="Eukaryota"/>
</dbReference>
<sequence length="162" mass="18198">MKYLISMLGLGVLLVFVTSAAESSLRNSLTNSSDIIEGGNNLQKNASCLVLCNYCGCDGSFVGDNCVCDCGIDGEEHVKCLEKLESAEQQVDFETLEEEVSFIDGEMGVRGRRLRREVDDRMERMGPGRKLNRKNKRKKVNRRARGRRFLQMLSSGPNRNKE</sequence>
<reference evidence="3" key="2">
    <citation type="journal article" date="2007" name="Science">
        <title>Genome sequence of Aedes aegypti, a major arbovirus vector.</title>
        <authorList>
            <person name="Nene V."/>
            <person name="Wortman J.R."/>
            <person name="Lawson D."/>
            <person name="Haas B."/>
            <person name="Kodira C."/>
            <person name="Tu Z.J."/>
            <person name="Loftus B."/>
            <person name="Xi Z."/>
            <person name="Megy K."/>
            <person name="Grabherr M."/>
            <person name="Ren Q."/>
            <person name="Zdobnov E.M."/>
            <person name="Lobo N.F."/>
            <person name="Campbell K.S."/>
            <person name="Brown S.E."/>
            <person name="Bonaldo M.F."/>
            <person name="Zhu J."/>
            <person name="Sinkins S.P."/>
            <person name="Hogenkamp D.G."/>
            <person name="Amedeo P."/>
            <person name="Arensburger P."/>
            <person name="Atkinson P.W."/>
            <person name="Bidwell S."/>
            <person name="Biedler J."/>
            <person name="Birney E."/>
            <person name="Bruggner R.V."/>
            <person name="Costas J."/>
            <person name="Coy M.R."/>
            <person name="Crabtree J."/>
            <person name="Crawford M."/>
            <person name="Debruyn B."/>
            <person name="Decaprio D."/>
            <person name="Eiglmeier K."/>
            <person name="Eisenstadt E."/>
            <person name="El-Dorry H."/>
            <person name="Gelbart W.M."/>
            <person name="Gomes S.L."/>
            <person name="Hammond M."/>
            <person name="Hannick L.I."/>
            <person name="Hogan J.R."/>
            <person name="Holmes M.H."/>
            <person name="Jaffe D."/>
            <person name="Johnston J.S."/>
            <person name="Kennedy R.C."/>
            <person name="Koo H."/>
            <person name="Kravitz S."/>
            <person name="Kriventseva E.V."/>
            <person name="Kulp D."/>
            <person name="Labutti K."/>
            <person name="Lee E."/>
            <person name="Li S."/>
            <person name="Lovin D.D."/>
            <person name="Mao C."/>
            <person name="Mauceli E."/>
            <person name="Menck C.F."/>
            <person name="Miller J.R."/>
            <person name="Montgomery P."/>
            <person name="Mori A."/>
            <person name="Nascimento A.L."/>
            <person name="Naveira H.F."/>
            <person name="Nusbaum C."/>
            <person name="O'leary S."/>
            <person name="Orvis J."/>
            <person name="Pertea M."/>
            <person name="Quesneville H."/>
            <person name="Reidenbach K.R."/>
            <person name="Rogers Y.H."/>
            <person name="Roth C.W."/>
            <person name="Schneider J.R."/>
            <person name="Schatz M."/>
            <person name="Shumway M."/>
            <person name="Stanke M."/>
            <person name="Stinson E.O."/>
            <person name="Tubio J.M."/>
            <person name="Vanzee J.P."/>
            <person name="Verjovski-Almeida S."/>
            <person name="Werner D."/>
            <person name="White O."/>
            <person name="Wyder S."/>
            <person name="Zeng Q."/>
            <person name="Zhao Q."/>
            <person name="Zhao Y."/>
            <person name="Hill C.A."/>
            <person name="Raikhel A.S."/>
            <person name="Soares M.B."/>
            <person name="Knudson D.L."/>
            <person name="Lee N.H."/>
            <person name="Galagan J."/>
            <person name="Salzberg S.L."/>
            <person name="Paulsen I.T."/>
            <person name="Dimopoulos G."/>
            <person name="Collins F.H."/>
            <person name="Birren B."/>
            <person name="Fraser-Liggett C.M."/>
            <person name="Severson D.W."/>
        </authorList>
    </citation>
    <scope>NUCLEOTIDE SEQUENCE [LARGE SCALE GENOMIC DNA]</scope>
    <source>
        <strain evidence="3">Liverpool</strain>
    </source>
</reference>
<gene>
    <name evidence="3" type="ORF">AaeL_AAEL004912</name>
</gene>
<feature type="chain" id="PRO_5014307850" evidence="2">
    <location>
        <begin position="21"/>
        <end position="162"/>
    </location>
</feature>
<feature type="region of interest" description="Disordered" evidence="1">
    <location>
        <begin position="121"/>
        <end position="162"/>
    </location>
</feature>
<dbReference type="PhylomeDB" id="Q17BN1"/>
<keyword evidence="2" id="KW-0732">Signal</keyword>
<organism evidence="3 4">
    <name type="scientific">Aedes aegypti</name>
    <name type="common">Yellowfever mosquito</name>
    <name type="synonym">Culex aegypti</name>
    <dbReference type="NCBI Taxonomy" id="7159"/>
    <lineage>
        <taxon>Eukaryota</taxon>
        <taxon>Metazoa</taxon>
        <taxon>Ecdysozoa</taxon>
        <taxon>Arthropoda</taxon>
        <taxon>Hexapoda</taxon>
        <taxon>Insecta</taxon>
        <taxon>Pterygota</taxon>
        <taxon>Neoptera</taxon>
        <taxon>Endopterygota</taxon>
        <taxon>Diptera</taxon>
        <taxon>Nematocera</taxon>
        <taxon>Culicoidea</taxon>
        <taxon>Culicidae</taxon>
        <taxon>Culicinae</taxon>
        <taxon>Aedini</taxon>
        <taxon>Aedes</taxon>
        <taxon>Stegomyia</taxon>
    </lineage>
</organism>
<dbReference type="EMBL" id="CH477319">
    <property type="protein sequence ID" value="EAT43682.1"/>
    <property type="molecule type" value="Genomic_DNA"/>
</dbReference>
<feature type="compositionally biased region" description="Basic residues" evidence="1">
    <location>
        <begin position="130"/>
        <end position="148"/>
    </location>
</feature>
<dbReference type="Proteomes" id="UP000682892">
    <property type="component" value="Chromosome 2"/>
</dbReference>
<proteinExistence type="predicted"/>
<dbReference type="PaxDb" id="7159-AAEL004912-PA"/>
<protein>
    <submittedName>
        <fullName evidence="3">AAEL004912-PA</fullName>
    </submittedName>
</protein>
<dbReference type="HOGENOM" id="CLU_1645390_0_0_1"/>
<reference evidence="3" key="3">
    <citation type="submission" date="2012-09" db="EMBL/GenBank/DDBJ databases">
        <authorList>
            <consortium name="VectorBase"/>
        </authorList>
    </citation>
    <scope>NUCLEOTIDE SEQUENCE</scope>
    <source>
        <strain evidence="3">Liverpool</strain>
    </source>
</reference>
<feature type="signal peptide" evidence="2">
    <location>
        <begin position="1"/>
        <end position="20"/>
    </location>
</feature>
<reference evidence="3" key="1">
    <citation type="submission" date="2005-10" db="EMBL/GenBank/DDBJ databases">
        <authorList>
            <person name="Loftus B.J."/>
            <person name="Nene V.M."/>
            <person name="Hannick L.I."/>
            <person name="Bidwell S."/>
            <person name="Haas B."/>
            <person name="Amedeo P."/>
            <person name="Orvis J."/>
            <person name="Wortman J.R."/>
            <person name="White O.R."/>
            <person name="Salzberg S."/>
            <person name="Shumway M."/>
            <person name="Koo H."/>
            <person name="Zhao Y."/>
            <person name="Holmes M."/>
            <person name="Miller J."/>
            <person name="Schatz M."/>
            <person name="Pop M."/>
            <person name="Pai G."/>
            <person name="Utterback T."/>
            <person name="Rogers Y.-H."/>
            <person name="Kravitz S."/>
            <person name="Fraser C.M."/>
        </authorList>
    </citation>
    <scope>NUCLEOTIDE SEQUENCE</scope>
    <source>
        <strain evidence="3">Liverpool</strain>
    </source>
</reference>
<dbReference type="OMA" id="AGDECIC"/>
<feature type="compositionally biased region" description="Polar residues" evidence="1">
    <location>
        <begin position="152"/>
        <end position="162"/>
    </location>
</feature>
<evidence type="ECO:0000256" key="2">
    <source>
        <dbReference type="SAM" id="SignalP"/>
    </source>
</evidence>
<name>Q17BN1_AEDAE</name>
<evidence type="ECO:0000313" key="3">
    <source>
        <dbReference type="EMBL" id="EAT43682.1"/>
    </source>
</evidence>
<evidence type="ECO:0000313" key="4">
    <source>
        <dbReference type="Proteomes" id="UP000682892"/>
    </source>
</evidence>
<evidence type="ECO:0000256" key="1">
    <source>
        <dbReference type="SAM" id="MobiDB-lite"/>
    </source>
</evidence>